<accession>A0A385TK50</accession>
<protein>
    <recommendedName>
        <fullName evidence="3">Acyl carrier protein</fullName>
    </recommendedName>
</protein>
<evidence type="ECO:0000313" key="1">
    <source>
        <dbReference type="EMBL" id="AYB44870.1"/>
    </source>
</evidence>
<dbReference type="AlphaFoldDB" id="A0A385TK50"/>
<dbReference type="Proteomes" id="UP000266552">
    <property type="component" value="Chromosome"/>
</dbReference>
<name>A0A385TK50_PAELA</name>
<dbReference type="RefSeq" id="WP_119848746.1">
    <property type="nucleotide sequence ID" value="NZ_CP032412.1"/>
</dbReference>
<reference evidence="1 2" key="1">
    <citation type="submission" date="2018-09" db="EMBL/GenBank/DDBJ databases">
        <title>Genome Sequence of Paenibacillus lautus Strain E7593-69, Azo Dye-Degrading Bacteria, Isolated from Commercial Tattoo Inks.</title>
        <authorList>
            <person name="Nho S.W."/>
            <person name="Kim S.-J."/>
            <person name="Kweon O."/>
            <person name="Cerniglia C.E."/>
        </authorList>
    </citation>
    <scope>NUCLEOTIDE SEQUENCE [LARGE SCALE GENOMIC DNA]</scope>
    <source>
        <strain evidence="1 2">E7593-69</strain>
    </source>
</reference>
<evidence type="ECO:0008006" key="3">
    <source>
        <dbReference type="Google" id="ProtNLM"/>
    </source>
</evidence>
<keyword evidence="2" id="KW-1185">Reference proteome</keyword>
<dbReference type="EMBL" id="CP032412">
    <property type="protein sequence ID" value="AYB44870.1"/>
    <property type="molecule type" value="Genomic_DNA"/>
</dbReference>
<proteinExistence type="predicted"/>
<gene>
    <name evidence="1" type="ORF">D5F53_17005</name>
</gene>
<organism evidence="1 2">
    <name type="scientific">Paenibacillus lautus</name>
    <name type="common">Bacillus lautus</name>
    <dbReference type="NCBI Taxonomy" id="1401"/>
    <lineage>
        <taxon>Bacteria</taxon>
        <taxon>Bacillati</taxon>
        <taxon>Bacillota</taxon>
        <taxon>Bacilli</taxon>
        <taxon>Bacillales</taxon>
        <taxon>Paenibacillaceae</taxon>
        <taxon>Paenibacillus</taxon>
    </lineage>
</organism>
<sequence>MDRYESEAVHFFKELFEMDYYEMFVSDKTSMHDFCWTNEMLDEKFRKIYEIYGVQIKDMEGLKIVDILKRIREGIGIT</sequence>
<dbReference type="KEGG" id="plw:D5F53_17005"/>
<evidence type="ECO:0000313" key="2">
    <source>
        <dbReference type="Proteomes" id="UP000266552"/>
    </source>
</evidence>